<reference evidence="3" key="1">
    <citation type="submission" date="2024-07" db="EMBL/GenBank/DDBJ databases">
        <title>Two chromosome-level genome assemblies of Korean endemic species Abeliophyllum distichum and Forsythia ovata (Oleaceae).</title>
        <authorList>
            <person name="Jang H."/>
        </authorList>
    </citation>
    <scope>NUCLEOTIDE SEQUENCE [LARGE SCALE GENOMIC DNA]</scope>
</reference>
<proteinExistence type="predicted"/>
<protein>
    <submittedName>
        <fullName evidence="2">Uncharacterized protein</fullName>
    </submittedName>
</protein>
<feature type="region of interest" description="Disordered" evidence="1">
    <location>
        <begin position="31"/>
        <end position="57"/>
    </location>
</feature>
<accession>A0ABD1P3N4</accession>
<dbReference type="Proteomes" id="UP001604277">
    <property type="component" value="Unassembled WGS sequence"/>
</dbReference>
<comment type="caution">
    <text evidence="2">The sequence shown here is derived from an EMBL/GenBank/DDBJ whole genome shotgun (WGS) entry which is preliminary data.</text>
</comment>
<sequence length="103" mass="11472">MANKEIFETFHSMSQKKCRDTTTGAVIITSEDSKRGKSYGVGQHKRGPQRCLRGSEKRCGRRRRASSIVFSRPVTSAAADMCETESESDDKGIVKMENWAIGL</sequence>
<keyword evidence="3" id="KW-1185">Reference proteome</keyword>
<name>A0ABD1P3N4_9LAMI</name>
<gene>
    <name evidence="2" type="ORF">Fot_56101</name>
</gene>
<dbReference type="AlphaFoldDB" id="A0ABD1P3N4"/>
<evidence type="ECO:0000313" key="3">
    <source>
        <dbReference type="Proteomes" id="UP001604277"/>
    </source>
</evidence>
<dbReference type="EMBL" id="JBFOLJ010000036">
    <property type="protein sequence ID" value="KAL2457764.1"/>
    <property type="molecule type" value="Genomic_DNA"/>
</dbReference>
<evidence type="ECO:0000313" key="2">
    <source>
        <dbReference type="EMBL" id="KAL2457764.1"/>
    </source>
</evidence>
<organism evidence="2 3">
    <name type="scientific">Forsythia ovata</name>
    <dbReference type="NCBI Taxonomy" id="205694"/>
    <lineage>
        <taxon>Eukaryota</taxon>
        <taxon>Viridiplantae</taxon>
        <taxon>Streptophyta</taxon>
        <taxon>Embryophyta</taxon>
        <taxon>Tracheophyta</taxon>
        <taxon>Spermatophyta</taxon>
        <taxon>Magnoliopsida</taxon>
        <taxon>eudicotyledons</taxon>
        <taxon>Gunneridae</taxon>
        <taxon>Pentapetalae</taxon>
        <taxon>asterids</taxon>
        <taxon>lamiids</taxon>
        <taxon>Lamiales</taxon>
        <taxon>Oleaceae</taxon>
        <taxon>Forsythieae</taxon>
        <taxon>Forsythia</taxon>
    </lineage>
</organism>
<evidence type="ECO:0000256" key="1">
    <source>
        <dbReference type="SAM" id="MobiDB-lite"/>
    </source>
</evidence>